<sequence length="301" mass="33882">MTLSSTNSRLGKHSSIHPCFLALGVNFDEGRIWGANDHCLAFLDACEALIKTYEAPMPDASATMAQSLFARNFGPKLQTHVEFLDKCRPLAVTIHNTYQFLKQTLNQLDSVDDWEECRNQLLSAIDEYRRTAIYLAREAIAERASESIRPGECICTFGYSSGVARVLERAWKGLGPSDVQMANEDLDLSKRSSSQDATLGEITPREITSLSHIKESDQTTLRPNVPFSVLIVDSRPRFEGRKMLARLTKVGIPCEYTHIAALPMLAHKVSLFTILSLHSPQNELHDRFPIDPHHIYIYHNK</sequence>
<evidence type="ECO:0000313" key="12">
    <source>
        <dbReference type="WBParaSite" id="ECPE_0001297201-mRNA-1"/>
    </source>
</evidence>
<dbReference type="InterPro" id="IPR037171">
    <property type="entry name" value="NagB/RpiA_transferase-like"/>
</dbReference>
<gene>
    <name evidence="10" type="ORF">ECPE_LOCUS12934</name>
</gene>
<name>A0A183B149_9TREM</name>
<dbReference type="GO" id="GO:0003743">
    <property type="term" value="F:translation initiation factor activity"/>
    <property type="evidence" value="ECO:0007669"/>
    <property type="project" value="UniProtKB-KW"/>
</dbReference>
<dbReference type="Pfam" id="PF01008">
    <property type="entry name" value="IF-2B"/>
    <property type="match status" value="1"/>
</dbReference>
<evidence type="ECO:0000256" key="8">
    <source>
        <dbReference type="ARBA" id="ARBA00046432"/>
    </source>
</evidence>
<dbReference type="SUPFAM" id="SSF100950">
    <property type="entry name" value="NagB/RpiA/CoA transferase-like"/>
    <property type="match status" value="1"/>
</dbReference>
<evidence type="ECO:0000313" key="10">
    <source>
        <dbReference type="EMBL" id="VDP90206.1"/>
    </source>
</evidence>
<evidence type="ECO:0000256" key="4">
    <source>
        <dbReference type="ARBA" id="ARBA00022540"/>
    </source>
</evidence>
<organism evidence="12">
    <name type="scientific">Echinostoma caproni</name>
    <dbReference type="NCBI Taxonomy" id="27848"/>
    <lineage>
        <taxon>Eukaryota</taxon>
        <taxon>Metazoa</taxon>
        <taxon>Spiralia</taxon>
        <taxon>Lophotrochozoa</taxon>
        <taxon>Platyhelminthes</taxon>
        <taxon>Trematoda</taxon>
        <taxon>Digenea</taxon>
        <taxon>Plagiorchiida</taxon>
        <taxon>Echinostomata</taxon>
        <taxon>Echinostomatoidea</taxon>
        <taxon>Echinostomatidae</taxon>
        <taxon>Echinostoma</taxon>
    </lineage>
</organism>
<evidence type="ECO:0000256" key="5">
    <source>
        <dbReference type="ARBA" id="ARBA00022917"/>
    </source>
</evidence>
<dbReference type="GO" id="GO:0005829">
    <property type="term" value="C:cytosol"/>
    <property type="evidence" value="ECO:0007669"/>
    <property type="project" value="UniProtKB-SubCell"/>
</dbReference>
<evidence type="ECO:0000256" key="9">
    <source>
        <dbReference type="RuleBase" id="RU003814"/>
    </source>
</evidence>
<protein>
    <recommendedName>
        <fullName evidence="6">Translation initiation factor eIF2B subunit delta</fullName>
    </recommendedName>
    <alternativeName>
        <fullName evidence="7">eIF2B GDP-GTP exchange factor subunit delta</fullName>
    </alternativeName>
</protein>
<dbReference type="InterPro" id="IPR000649">
    <property type="entry name" value="IF-2B-related"/>
</dbReference>
<keyword evidence="11" id="KW-1185">Reference proteome</keyword>
<dbReference type="AlphaFoldDB" id="A0A183B149"/>
<dbReference type="EMBL" id="UZAN01053934">
    <property type="protein sequence ID" value="VDP90206.1"/>
    <property type="molecule type" value="Genomic_DNA"/>
</dbReference>
<dbReference type="InterPro" id="IPR042529">
    <property type="entry name" value="IF_2B-like_C"/>
</dbReference>
<evidence type="ECO:0000256" key="7">
    <source>
        <dbReference type="ARBA" id="ARBA00044356"/>
    </source>
</evidence>
<dbReference type="PANTHER" id="PTHR10233">
    <property type="entry name" value="TRANSLATION INITIATION FACTOR EIF-2B"/>
    <property type="match status" value="1"/>
</dbReference>
<keyword evidence="3" id="KW-0963">Cytoplasm</keyword>
<reference evidence="10 11" key="2">
    <citation type="submission" date="2018-11" db="EMBL/GenBank/DDBJ databases">
        <authorList>
            <consortium name="Pathogen Informatics"/>
        </authorList>
    </citation>
    <scope>NUCLEOTIDE SEQUENCE [LARGE SCALE GENOMIC DNA]</scope>
    <source>
        <strain evidence="10 11">Egypt</strain>
    </source>
</reference>
<evidence type="ECO:0000313" key="11">
    <source>
        <dbReference type="Proteomes" id="UP000272942"/>
    </source>
</evidence>
<accession>A0A183B149</accession>
<keyword evidence="4" id="KW-0396">Initiation factor</keyword>
<evidence type="ECO:0000256" key="2">
    <source>
        <dbReference type="ARBA" id="ARBA00007251"/>
    </source>
</evidence>
<evidence type="ECO:0000256" key="6">
    <source>
        <dbReference type="ARBA" id="ARBA00044147"/>
    </source>
</evidence>
<dbReference type="Proteomes" id="UP000272942">
    <property type="component" value="Unassembled WGS sequence"/>
</dbReference>
<proteinExistence type="inferred from homology"/>
<reference evidence="12" key="1">
    <citation type="submission" date="2016-06" db="UniProtKB">
        <authorList>
            <consortium name="WormBaseParasite"/>
        </authorList>
    </citation>
    <scope>IDENTIFICATION</scope>
</reference>
<comment type="similarity">
    <text evidence="2 9">Belongs to the eIF-2B alpha/beta/delta subunits family.</text>
</comment>
<evidence type="ECO:0000256" key="3">
    <source>
        <dbReference type="ARBA" id="ARBA00022490"/>
    </source>
</evidence>
<dbReference type="Gene3D" id="3.40.50.10470">
    <property type="entry name" value="Translation initiation factor eif-2b, domain 2"/>
    <property type="match status" value="1"/>
</dbReference>
<dbReference type="PANTHER" id="PTHR10233:SF14">
    <property type="entry name" value="TRANSLATION INITIATION FACTOR EIF-2B SUBUNIT DELTA"/>
    <property type="match status" value="1"/>
</dbReference>
<keyword evidence="5" id="KW-0648">Protein biosynthesis</keyword>
<comment type="subcellular location">
    <subcellularLocation>
        <location evidence="1">Cytoplasm</location>
        <location evidence="1">Cytosol</location>
    </subcellularLocation>
</comment>
<comment type="subunit">
    <text evidence="8">Component of the translation initiation factor 2B (eIF2B) complex which is a heterodecamer of two sets of five different subunits: alpha, beta, gamma, delta and epsilon. Subunits alpha, beta and delta comprise a regulatory subcomplex and subunits epsilon and gamma comprise a catalytic subcomplex. Within the complex, the hexameric regulatory complex resides at the center, with the two heterodimeric catalytic subcomplexes bound on opposite sides.</text>
</comment>
<dbReference type="WBParaSite" id="ECPE_0001297201-mRNA-1">
    <property type="protein sequence ID" value="ECPE_0001297201-mRNA-1"/>
    <property type="gene ID" value="ECPE_0001297201"/>
</dbReference>
<dbReference type="OrthoDB" id="10254737at2759"/>
<evidence type="ECO:0000256" key="1">
    <source>
        <dbReference type="ARBA" id="ARBA00004514"/>
    </source>
</evidence>